<sequence>MALRGFEHLNLPAARHPRRFYRVQHSNSYTSQDEVTGEFHAEGRLTQGSARCLPHFLKRINLSTPWPTPDPSSAGAAATSSFWASSENEGRREESGSLVAQDGSHRGESSADEAETESDDEDDYYDGHALGYPNYTIYLYLLVMND</sequence>
<dbReference type="Proteomes" id="UP001174691">
    <property type="component" value="Unassembled WGS sequence"/>
</dbReference>
<dbReference type="EMBL" id="JANBVN010000004">
    <property type="protein sequence ID" value="KAJ9165337.1"/>
    <property type="molecule type" value="Genomic_DNA"/>
</dbReference>
<comment type="caution">
    <text evidence="2">The sequence shown here is derived from an EMBL/GenBank/DDBJ whole genome shotgun (WGS) entry which is preliminary data.</text>
</comment>
<proteinExistence type="predicted"/>
<evidence type="ECO:0000313" key="2">
    <source>
        <dbReference type="EMBL" id="KAJ9165337.1"/>
    </source>
</evidence>
<name>A0AA38SM38_9PEZI</name>
<reference evidence="2" key="1">
    <citation type="submission" date="2022-07" db="EMBL/GenBank/DDBJ databases">
        <title>Fungi with potential for degradation of polypropylene.</title>
        <authorList>
            <person name="Gostincar C."/>
        </authorList>
    </citation>
    <scope>NUCLEOTIDE SEQUENCE</scope>
    <source>
        <strain evidence="2">EXF-13287</strain>
    </source>
</reference>
<gene>
    <name evidence="2" type="ORF">NKR19_g473</name>
</gene>
<evidence type="ECO:0000256" key="1">
    <source>
        <dbReference type="SAM" id="MobiDB-lite"/>
    </source>
</evidence>
<feature type="compositionally biased region" description="Acidic residues" evidence="1">
    <location>
        <begin position="110"/>
        <end position="124"/>
    </location>
</feature>
<protein>
    <submittedName>
        <fullName evidence="2">Uncharacterized protein</fullName>
    </submittedName>
</protein>
<feature type="region of interest" description="Disordered" evidence="1">
    <location>
        <begin position="64"/>
        <end position="126"/>
    </location>
</feature>
<organism evidence="2 3">
    <name type="scientific">Coniochaeta hoffmannii</name>
    <dbReference type="NCBI Taxonomy" id="91930"/>
    <lineage>
        <taxon>Eukaryota</taxon>
        <taxon>Fungi</taxon>
        <taxon>Dikarya</taxon>
        <taxon>Ascomycota</taxon>
        <taxon>Pezizomycotina</taxon>
        <taxon>Sordariomycetes</taxon>
        <taxon>Sordariomycetidae</taxon>
        <taxon>Coniochaetales</taxon>
        <taxon>Coniochaetaceae</taxon>
        <taxon>Coniochaeta</taxon>
    </lineage>
</organism>
<accession>A0AA38SM38</accession>
<keyword evidence="3" id="KW-1185">Reference proteome</keyword>
<evidence type="ECO:0000313" key="3">
    <source>
        <dbReference type="Proteomes" id="UP001174691"/>
    </source>
</evidence>
<dbReference type="AlphaFoldDB" id="A0AA38SM38"/>